<protein>
    <submittedName>
        <fullName evidence="1">Uncharacterized protein</fullName>
    </submittedName>
</protein>
<name>A0A0F9CTC6_9ZZZZ</name>
<gene>
    <name evidence="1" type="ORF">LCGC14_2571110</name>
</gene>
<comment type="caution">
    <text evidence="1">The sequence shown here is derived from an EMBL/GenBank/DDBJ whole genome shotgun (WGS) entry which is preliminary data.</text>
</comment>
<evidence type="ECO:0000313" key="1">
    <source>
        <dbReference type="EMBL" id="KKL08911.1"/>
    </source>
</evidence>
<sequence length="207" mass="21613">MAQSSSVPRIRTDLAFFGRVTQVISNTQFVAAGLAGLGDGALVGYAAYVLVKADGTITAPHAEQPAVSAYVTASGTFTHVAYTATLTVGDQLLLLHPNVSSAVTGVATLLTRLSAVRAGYLDELDFDLQGTLVTIAAYIDTEVTEILALVDARVMGRSQVLEASVTAAANAGLTDVATITTQFTGIFKEDPAQQARFMMLAIDRGRS</sequence>
<reference evidence="1" key="1">
    <citation type="journal article" date="2015" name="Nature">
        <title>Complex archaea that bridge the gap between prokaryotes and eukaryotes.</title>
        <authorList>
            <person name="Spang A."/>
            <person name="Saw J.H."/>
            <person name="Jorgensen S.L."/>
            <person name="Zaremba-Niedzwiedzka K."/>
            <person name="Martijn J."/>
            <person name="Lind A.E."/>
            <person name="van Eijk R."/>
            <person name="Schleper C."/>
            <person name="Guy L."/>
            <person name="Ettema T.J."/>
        </authorList>
    </citation>
    <scope>NUCLEOTIDE SEQUENCE</scope>
</reference>
<accession>A0A0F9CTC6</accession>
<proteinExistence type="predicted"/>
<dbReference type="AlphaFoldDB" id="A0A0F9CTC6"/>
<organism evidence="1">
    <name type="scientific">marine sediment metagenome</name>
    <dbReference type="NCBI Taxonomy" id="412755"/>
    <lineage>
        <taxon>unclassified sequences</taxon>
        <taxon>metagenomes</taxon>
        <taxon>ecological metagenomes</taxon>
    </lineage>
</organism>
<dbReference type="EMBL" id="LAZR01042694">
    <property type="protein sequence ID" value="KKL08911.1"/>
    <property type="molecule type" value="Genomic_DNA"/>
</dbReference>